<organism evidence="1">
    <name type="scientific">marine sediment metagenome</name>
    <dbReference type="NCBI Taxonomy" id="412755"/>
    <lineage>
        <taxon>unclassified sequences</taxon>
        <taxon>metagenomes</taxon>
        <taxon>ecological metagenomes</taxon>
    </lineage>
</organism>
<gene>
    <name evidence="1" type="ORF">LCGC14_0643190</name>
</gene>
<dbReference type="EMBL" id="LAZR01001169">
    <property type="protein sequence ID" value="KKN49429.1"/>
    <property type="molecule type" value="Genomic_DNA"/>
</dbReference>
<dbReference type="SUPFAM" id="SSF63825">
    <property type="entry name" value="YWTD domain"/>
    <property type="match status" value="1"/>
</dbReference>
<accession>A0A0F9R3S6</accession>
<comment type="caution">
    <text evidence="1">The sequence shown here is derived from an EMBL/GenBank/DDBJ whole genome shotgun (WGS) entry which is preliminary data.</text>
</comment>
<dbReference type="Gene3D" id="2.120.10.70">
    <property type="entry name" value="Fucose-specific lectin"/>
    <property type="match status" value="1"/>
</dbReference>
<dbReference type="AlphaFoldDB" id="A0A0F9R3S6"/>
<evidence type="ECO:0000313" key="1">
    <source>
        <dbReference type="EMBL" id="KKN49429.1"/>
    </source>
</evidence>
<sequence length="341" mass="36418">MGILFPFVGGSYSGRSKDINAQRTINYYLEIDDKGGKASKALFGTPGLVEFANSNQTQPVREMHGFGSSLYAVIGPRLYKISTAGALSLLGSLASDEGNVWMADNGVTGNQLMIVDGNDNTGYIYNQSTEVFGAITDADFPGASSLTFQDGFFIITKPGTQQFYISKSFDGADWTQVGNDLNIATMGNPTLAALSSTRVAFIDSTNDDLRTYDFDGTDWAQVGNDKNIATVGTPALAAISTTRVAFIDATNDDLRAYDFDGTDWTLTGNSKTIATTTGVSMTGLSSSTIAWVDVIQEDLSKYSFDDTNWTLTGSALNFSMGTSIAIAALNETDIAFFDSDN</sequence>
<reference evidence="1" key="1">
    <citation type="journal article" date="2015" name="Nature">
        <title>Complex archaea that bridge the gap between prokaryotes and eukaryotes.</title>
        <authorList>
            <person name="Spang A."/>
            <person name="Saw J.H."/>
            <person name="Jorgensen S.L."/>
            <person name="Zaremba-Niedzwiedzka K."/>
            <person name="Martijn J."/>
            <person name="Lind A.E."/>
            <person name="van Eijk R."/>
            <person name="Schleper C."/>
            <person name="Guy L."/>
            <person name="Ettema T.J."/>
        </authorList>
    </citation>
    <scope>NUCLEOTIDE SEQUENCE</scope>
</reference>
<proteinExistence type="predicted"/>
<protein>
    <submittedName>
        <fullName evidence="1">Uncharacterized protein</fullName>
    </submittedName>
</protein>
<feature type="non-terminal residue" evidence="1">
    <location>
        <position position="341"/>
    </location>
</feature>
<name>A0A0F9R3S6_9ZZZZ</name>